<reference evidence="2 3" key="1">
    <citation type="submission" date="2023-09" db="EMBL/GenBank/DDBJ databases">
        <title>Nesidiocoris tenuis whole genome shotgun sequence.</title>
        <authorList>
            <person name="Shibata T."/>
            <person name="Shimoda M."/>
            <person name="Kobayashi T."/>
            <person name="Uehara T."/>
        </authorList>
    </citation>
    <scope>NUCLEOTIDE SEQUENCE [LARGE SCALE GENOMIC DNA]</scope>
    <source>
        <strain evidence="2 3">Japan</strain>
    </source>
</reference>
<name>A0ABN7BH56_9HEMI</name>
<feature type="compositionally biased region" description="Polar residues" evidence="1">
    <location>
        <begin position="25"/>
        <end position="35"/>
    </location>
</feature>
<dbReference type="PRINTS" id="PR02029">
    <property type="entry name" value="ACTREGSIRT1"/>
</dbReference>
<evidence type="ECO:0000313" key="2">
    <source>
        <dbReference type="EMBL" id="BET03110.1"/>
    </source>
</evidence>
<evidence type="ECO:0008006" key="4">
    <source>
        <dbReference type="Google" id="ProtNLM"/>
    </source>
</evidence>
<evidence type="ECO:0000256" key="1">
    <source>
        <dbReference type="SAM" id="MobiDB-lite"/>
    </source>
</evidence>
<accession>A0ABN7BH56</accession>
<organism evidence="2 3">
    <name type="scientific">Nesidiocoris tenuis</name>
    <dbReference type="NCBI Taxonomy" id="355587"/>
    <lineage>
        <taxon>Eukaryota</taxon>
        <taxon>Metazoa</taxon>
        <taxon>Ecdysozoa</taxon>
        <taxon>Arthropoda</taxon>
        <taxon>Hexapoda</taxon>
        <taxon>Insecta</taxon>
        <taxon>Pterygota</taxon>
        <taxon>Neoptera</taxon>
        <taxon>Paraneoptera</taxon>
        <taxon>Hemiptera</taxon>
        <taxon>Heteroptera</taxon>
        <taxon>Panheteroptera</taxon>
        <taxon>Cimicomorpha</taxon>
        <taxon>Miridae</taxon>
        <taxon>Dicyphina</taxon>
        <taxon>Nesidiocoris</taxon>
    </lineage>
</organism>
<protein>
    <recommendedName>
        <fullName evidence="4">40S ribosomal protein S19-binding protein 1</fullName>
    </recommendedName>
</protein>
<dbReference type="InterPro" id="IPR023262">
    <property type="entry name" value="AROS"/>
</dbReference>
<keyword evidence="3" id="KW-1185">Reference proteome</keyword>
<sequence length="135" mass="15571">MSAALLKKSLELCDTPFVVVKQEQSVQYKSKTTNSHPKKTQRGLADVQRKNINCIEQVKAKRKQERQKRETIQRKLAILKQPVLDDKTAKKVLESTKKRGAGERDLIYLDEKPSEESAFTEEDFAKFAREYQDDG</sequence>
<evidence type="ECO:0000313" key="3">
    <source>
        <dbReference type="Proteomes" id="UP001307889"/>
    </source>
</evidence>
<feature type="region of interest" description="Disordered" evidence="1">
    <location>
        <begin position="25"/>
        <end position="44"/>
    </location>
</feature>
<proteinExistence type="predicted"/>
<gene>
    <name evidence="2" type="ORF">NTJ_15928</name>
</gene>
<dbReference type="Proteomes" id="UP001307889">
    <property type="component" value="Chromosome 15"/>
</dbReference>
<dbReference type="EMBL" id="AP028923">
    <property type="protein sequence ID" value="BET03110.1"/>
    <property type="molecule type" value="Genomic_DNA"/>
</dbReference>
<dbReference type="Pfam" id="PF15684">
    <property type="entry name" value="AROS"/>
    <property type="match status" value="1"/>
</dbReference>